<evidence type="ECO:0008006" key="3">
    <source>
        <dbReference type="Google" id="ProtNLM"/>
    </source>
</evidence>
<name>A0A5J4YJP7_PORPP</name>
<evidence type="ECO:0000313" key="1">
    <source>
        <dbReference type="EMBL" id="KAA8491365.1"/>
    </source>
</evidence>
<dbReference type="AlphaFoldDB" id="A0A5J4YJP7"/>
<reference evidence="2" key="1">
    <citation type="journal article" date="2019" name="Nat. Commun.">
        <title>Expansion of phycobilisome linker gene families in mesophilic red algae.</title>
        <authorList>
            <person name="Lee J."/>
            <person name="Kim D."/>
            <person name="Bhattacharya D."/>
            <person name="Yoon H.S."/>
        </authorList>
    </citation>
    <scope>NUCLEOTIDE SEQUENCE [LARGE SCALE GENOMIC DNA]</scope>
    <source>
        <strain evidence="2">CCMP 1328</strain>
    </source>
</reference>
<keyword evidence="2" id="KW-1185">Reference proteome</keyword>
<dbReference type="EMBL" id="VRMN01000014">
    <property type="protein sequence ID" value="KAA8491365.1"/>
    <property type="molecule type" value="Genomic_DNA"/>
</dbReference>
<evidence type="ECO:0000313" key="2">
    <source>
        <dbReference type="Proteomes" id="UP000324585"/>
    </source>
</evidence>
<organism evidence="1 2">
    <name type="scientific">Porphyridium purpureum</name>
    <name type="common">Red alga</name>
    <name type="synonym">Porphyridium cruentum</name>
    <dbReference type="NCBI Taxonomy" id="35688"/>
    <lineage>
        <taxon>Eukaryota</taxon>
        <taxon>Rhodophyta</taxon>
        <taxon>Bangiophyceae</taxon>
        <taxon>Porphyridiales</taxon>
        <taxon>Porphyridiaceae</taxon>
        <taxon>Porphyridium</taxon>
    </lineage>
</organism>
<dbReference type="GO" id="GO:0003676">
    <property type="term" value="F:nucleic acid binding"/>
    <property type="evidence" value="ECO:0007669"/>
    <property type="project" value="InterPro"/>
</dbReference>
<dbReference type="Proteomes" id="UP000324585">
    <property type="component" value="Unassembled WGS sequence"/>
</dbReference>
<dbReference type="Gene3D" id="3.30.420.10">
    <property type="entry name" value="Ribonuclease H-like superfamily/Ribonuclease H"/>
    <property type="match status" value="1"/>
</dbReference>
<sequence length="118" mass="13686">MNKIFAAANSASVLQNDGVLSRYRQIMDSSMISQQDNAPVHTSRQLMHFKNDENVERLDWPAYSLDFSMIHKGWKILACKVSDDAWQSQMVLKLRNTVTLAWKVLDQTVLINLWTLFR</sequence>
<proteinExistence type="predicted"/>
<protein>
    <recommendedName>
        <fullName evidence="3">Transposable element Tc3 transposase</fullName>
    </recommendedName>
</protein>
<gene>
    <name evidence="1" type="ORF">FVE85_7786</name>
</gene>
<dbReference type="InterPro" id="IPR036397">
    <property type="entry name" value="RNaseH_sf"/>
</dbReference>
<comment type="caution">
    <text evidence="1">The sequence shown here is derived from an EMBL/GenBank/DDBJ whole genome shotgun (WGS) entry which is preliminary data.</text>
</comment>
<dbReference type="OrthoDB" id="9996331at2759"/>
<accession>A0A5J4YJP7</accession>